<comment type="caution">
    <text evidence="2">The sequence shown here is derived from an EMBL/GenBank/DDBJ whole genome shotgun (WGS) entry which is preliminary data.</text>
</comment>
<protein>
    <submittedName>
        <fullName evidence="2">Uncharacterized protein</fullName>
    </submittedName>
</protein>
<gene>
    <name evidence="2" type="ORF">QFZ22_001184</name>
</gene>
<keyword evidence="1" id="KW-0812">Transmembrane</keyword>
<evidence type="ECO:0000256" key="1">
    <source>
        <dbReference type="SAM" id="Phobius"/>
    </source>
</evidence>
<dbReference type="Proteomes" id="UP001234216">
    <property type="component" value="Unassembled WGS sequence"/>
</dbReference>
<reference evidence="2" key="1">
    <citation type="submission" date="2023-07" db="EMBL/GenBank/DDBJ databases">
        <title>Comparative genomics of wheat-associated soil bacteria to identify genetic determinants of phenazine resistance.</title>
        <authorList>
            <person name="Mouncey N."/>
        </authorList>
    </citation>
    <scope>NUCLEOTIDE SEQUENCE</scope>
    <source>
        <strain evidence="2">V4I22</strain>
    </source>
</reference>
<evidence type="ECO:0000313" key="3">
    <source>
        <dbReference type="Proteomes" id="UP001234216"/>
    </source>
</evidence>
<sequence length="203" mass="21302">MLSYWLAAVRRSAVSTVLVAVVVSGAMAGVLISEDTSTWAGSLLQGTLFGLAAGAILAVAIATSNTWNARRAAARHGLLLMAEAASLPCTAEIRVPVPAGTTPYQLTDSVLCALKKVPAPRIDEVEEFTHGKLTVVCGSSSANPVRLHISVVTDRNIATVTMDARPVTTWKRLDGGASWSVLTAFEPHVSKAVQYDTDGTDIT</sequence>
<accession>A0AAW8F5Y8</accession>
<feature type="transmembrane region" description="Helical" evidence="1">
    <location>
        <begin position="39"/>
        <end position="62"/>
    </location>
</feature>
<dbReference type="AlphaFoldDB" id="A0AAW8F5Y8"/>
<dbReference type="EMBL" id="JAUSZV010000005">
    <property type="protein sequence ID" value="MDQ0905199.1"/>
    <property type="molecule type" value="Genomic_DNA"/>
</dbReference>
<feature type="transmembrane region" description="Helical" evidence="1">
    <location>
        <begin position="12"/>
        <end position="33"/>
    </location>
</feature>
<keyword evidence="1" id="KW-0472">Membrane</keyword>
<name>A0AAW8F5Y8_9ACTN</name>
<keyword evidence="1" id="KW-1133">Transmembrane helix</keyword>
<evidence type="ECO:0000313" key="2">
    <source>
        <dbReference type="EMBL" id="MDQ0905199.1"/>
    </source>
</evidence>
<organism evidence="2 3">
    <name type="scientific">Streptomyces canus</name>
    <dbReference type="NCBI Taxonomy" id="58343"/>
    <lineage>
        <taxon>Bacteria</taxon>
        <taxon>Bacillati</taxon>
        <taxon>Actinomycetota</taxon>
        <taxon>Actinomycetes</taxon>
        <taxon>Kitasatosporales</taxon>
        <taxon>Streptomycetaceae</taxon>
        <taxon>Streptomyces</taxon>
        <taxon>Streptomyces aurantiacus group</taxon>
    </lineage>
</organism>
<proteinExistence type="predicted"/>
<dbReference type="RefSeq" id="WP_306972721.1">
    <property type="nucleotide sequence ID" value="NZ_JAUSZV010000005.1"/>
</dbReference>